<name>A0A4R1B124_9PROT</name>
<dbReference type="EMBL" id="SJZB01000051">
    <property type="protein sequence ID" value="TCJ11702.1"/>
    <property type="molecule type" value="Genomic_DNA"/>
</dbReference>
<dbReference type="Pfam" id="PF07589">
    <property type="entry name" value="PEP-CTERM"/>
    <property type="match status" value="1"/>
</dbReference>
<protein>
    <submittedName>
        <fullName evidence="3">PEP-CTERM sorting domain-containing protein</fullName>
    </submittedName>
</protein>
<sequence length="201" mass="21164">MKKTLILAAFAAALPFQAVEANAAVLDFDGLYHDDALVADAGYRYEEDGFRLVNAGDYPFATYGAQVSPEYTGSTALFNDNNNGVTVLTQIGGGAFDLTSIDLAELILGGSSYSVTFTGTTTGGAAVTQQFTLDGLAGSETFSFDSSFSNLTSVVWTNSPDYTQFDNITVAAAVPEPQTYAMMLAGLGLLGTLRRRTGKRA</sequence>
<feature type="chain" id="PRO_5020541936" evidence="1">
    <location>
        <begin position="24"/>
        <end position="201"/>
    </location>
</feature>
<dbReference type="Proteomes" id="UP000295443">
    <property type="component" value="Unassembled WGS sequence"/>
</dbReference>
<accession>A0A4R1B124</accession>
<feature type="signal peptide" evidence="1">
    <location>
        <begin position="1"/>
        <end position="23"/>
    </location>
</feature>
<reference evidence="3 4" key="1">
    <citation type="submission" date="2019-03" db="EMBL/GenBank/DDBJ databases">
        <title>Genome sequence of Thiobacillaceae bacterium LSR1, a sulfur-oxidizing bacterium isolated from freshwater sediment.</title>
        <authorList>
            <person name="Li S."/>
        </authorList>
    </citation>
    <scope>NUCLEOTIDE SEQUENCE [LARGE SCALE GENOMIC DNA]</scope>
    <source>
        <strain evidence="3 4">LSR1</strain>
    </source>
</reference>
<dbReference type="NCBIfam" id="TIGR02595">
    <property type="entry name" value="PEP_CTERM"/>
    <property type="match status" value="1"/>
</dbReference>
<dbReference type="OrthoDB" id="8562839at2"/>
<keyword evidence="4" id="KW-1185">Reference proteome</keyword>
<evidence type="ECO:0000313" key="4">
    <source>
        <dbReference type="Proteomes" id="UP000295443"/>
    </source>
</evidence>
<gene>
    <name evidence="3" type="ORF">EZJ19_14910</name>
</gene>
<dbReference type="RefSeq" id="WP_131448976.1">
    <property type="nucleotide sequence ID" value="NZ_SJZB01000051.1"/>
</dbReference>
<evidence type="ECO:0000256" key="1">
    <source>
        <dbReference type="SAM" id="SignalP"/>
    </source>
</evidence>
<dbReference type="InterPro" id="IPR013424">
    <property type="entry name" value="Ice-binding_C"/>
</dbReference>
<organism evidence="3 4">
    <name type="scientific">Parasulfuritortus cantonensis</name>
    <dbReference type="NCBI Taxonomy" id="2528202"/>
    <lineage>
        <taxon>Bacteria</taxon>
        <taxon>Pseudomonadati</taxon>
        <taxon>Pseudomonadota</taxon>
        <taxon>Betaproteobacteria</taxon>
        <taxon>Nitrosomonadales</taxon>
        <taxon>Thiobacillaceae</taxon>
        <taxon>Parasulfuritortus</taxon>
    </lineage>
</organism>
<proteinExistence type="predicted"/>
<feature type="domain" description="Ice-binding protein C-terminal" evidence="2">
    <location>
        <begin position="173"/>
        <end position="196"/>
    </location>
</feature>
<dbReference type="AlphaFoldDB" id="A0A4R1B124"/>
<comment type="caution">
    <text evidence="3">The sequence shown here is derived from an EMBL/GenBank/DDBJ whole genome shotgun (WGS) entry which is preliminary data.</text>
</comment>
<keyword evidence="1" id="KW-0732">Signal</keyword>
<evidence type="ECO:0000259" key="2">
    <source>
        <dbReference type="Pfam" id="PF07589"/>
    </source>
</evidence>
<evidence type="ECO:0000313" key="3">
    <source>
        <dbReference type="EMBL" id="TCJ11702.1"/>
    </source>
</evidence>